<keyword evidence="1" id="KW-1133">Transmembrane helix</keyword>
<keyword evidence="1" id="KW-0472">Membrane</keyword>
<dbReference type="EMBL" id="KQ978062">
    <property type="protein sequence ID" value="KYM97696.1"/>
    <property type="molecule type" value="Genomic_DNA"/>
</dbReference>
<feature type="transmembrane region" description="Helical" evidence="1">
    <location>
        <begin position="62"/>
        <end position="84"/>
    </location>
</feature>
<proteinExistence type="predicted"/>
<reference evidence="2 3" key="1">
    <citation type="submission" date="2016-03" db="EMBL/GenBank/DDBJ databases">
        <title>Cyphomyrmex costatus WGS genome.</title>
        <authorList>
            <person name="Nygaard S."/>
            <person name="Hu H."/>
            <person name="Boomsma J."/>
            <person name="Zhang G."/>
        </authorList>
    </citation>
    <scope>NUCLEOTIDE SEQUENCE [LARGE SCALE GENOMIC DNA]</scope>
    <source>
        <strain evidence="2">MS0001</strain>
        <tissue evidence="2">Whole body</tissue>
    </source>
</reference>
<evidence type="ECO:0000313" key="2">
    <source>
        <dbReference type="EMBL" id="KYM97696.1"/>
    </source>
</evidence>
<evidence type="ECO:0000256" key="1">
    <source>
        <dbReference type="SAM" id="Phobius"/>
    </source>
</evidence>
<dbReference type="Proteomes" id="UP000078542">
    <property type="component" value="Unassembled WGS sequence"/>
</dbReference>
<accession>A0A151IC90</accession>
<gene>
    <name evidence="2" type="ORF">ALC62_11597</name>
</gene>
<evidence type="ECO:0000313" key="3">
    <source>
        <dbReference type="Proteomes" id="UP000078542"/>
    </source>
</evidence>
<name>A0A151IC90_9HYME</name>
<dbReference type="AlphaFoldDB" id="A0A151IC90"/>
<keyword evidence="3" id="KW-1185">Reference proteome</keyword>
<organism evidence="2 3">
    <name type="scientific">Cyphomyrmex costatus</name>
    <dbReference type="NCBI Taxonomy" id="456900"/>
    <lineage>
        <taxon>Eukaryota</taxon>
        <taxon>Metazoa</taxon>
        <taxon>Ecdysozoa</taxon>
        <taxon>Arthropoda</taxon>
        <taxon>Hexapoda</taxon>
        <taxon>Insecta</taxon>
        <taxon>Pterygota</taxon>
        <taxon>Neoptera</taxon>
        <taxon>Endopterygota</taxon>
        <taxon>Hymenoptera</taxon>
        <taxon>Apocrita</taxon>
        <taxon>Aculeata</taxon>
        <taxon>Formicoidea</taxon>
        <taxon>Formicidae</taxon>
        <taxon>Myrmicinae</taxon>
        <taxon>Cyphomyrmex</taxon>
    </lineage>
</organism>
<sequence>MVDDTLEALGAPKEYHVLRKWVHRITIGWNVSFFIDLVRSTSINFAFHSHENLLYILYESFIFVYLNYIIVSSVLICETVLGYASSRFHRINNLLLCVIYSDIFENNADYRCRRQNRSILDNQRITGDKNRKQYVWNIM</sequence>
<keyword evidence="1" id="KW-0812">Transmembrane</keyword>
<protein>
    <submittedName>
        <fullName evidence="2">Uncharacterized protein</fullName>
    </submittedName>
</protein>